<dbReference type="AlphaFoldDB" id="B8HVC8"/>
<gene>
    <name evidence="1" type="ordered locus">Cyan7425_2219</name>
</gene>
<evidence type="ECO:0000313" key="1">
    <source>
        <dbReference type="EMBL" id="ACL44580.1"/>
    </source>
</evidence>
<dbReference type="STRING" id="395961.Cyan7425_2219"/>
<proteinExistence type="predicted"/>
<sequence length="138" mass="15105">MLPARIQPRGRLARGGFLLICLLLLTLWGVDRAVWGQPYIRVFNRSGLPLQKVVIGASEGGEHSFAVLEDKHRVGVKLKVQGEASVTLSFQAAGQTHTAGSAYVESEGGYCIDYVVTPTLQVKTNLNIVCFRLERILP</sequence>
<organism evidence="1">
    <name type="scientific">Cyanothece sp. (strain PCC 7425 / ATCC 29141)</name>
    <dbReference type="NCBI Taxonomy" id="395961"/>
    <lineage>
        <taxon>Bacteria</taxon>
        <taxon>Bacillati</taxon>
        <taxon>Cyanobacteriota</taxon>
        <taxon>Cyanophyceae</taxon>
        <taxon>Gomontiellales</taxon>
        <taxon>Cyanothecaceae</taxon>
        <taxon>Cyanothece</taxon>
    </lineage>
</organism>
<dbReference type="KEGG" id="cyn:Cyan7425_2219"/>
<reference evidence="1" key="1">
    <citation type="submission" date="2009-01" db="EMBL/GenBank/DDBJ databases">
        <title>Complete sequence of chromosome Cyanothece sp. PCC 7425.</title>
        <authorList>
            <consortium name="US DOE Joint Genome Institute"/>
            <person name="Lucas S."/>
            <person name="Copeland A."/>
            <person name="Lapidus A."/>
            <person name="Glavina del Rio T."/>
            <person name="Dalin E."/>
            <person name="Tice H."/>
            <person name="Bruce D."/>
            <person name="Goodwin L."/>
            <person name="Pitluck S."/>
            <person name="Sims D."/>
            <person name="Meineke L."/>
            <person name="Brettin T."/>
            <person name="Detter J.C."/>
            <person name="Han C."/>
            <person name="Larimer F."/>
            <person name="Land M."/>
            <person name="Hauser L."/>
            <person name="Kyrpides N."/>
            <person name="Ovchinnikova G."/>
            <person name="Liberton M."/>
            <person name="Stoeckel J."/>
            <person name="Banerjee A."/>
            <person name="Singh A."/>
            <person name="Page L."/>
            <person name="Sato H."/>
            <person name="Zhao L."/>
            <person name="Sherman L."/>
            <person name="Pakrasi H."/>
            <person name="Richardson P."/>
        </authorList>
    </citation>
    <scope>NUCLEOTIDE SEQUENCE</scope>
    <source>
        <strain evidence="1">PCC 7425</strain>
    </source>
</reference>
<dbReference type="HOGENOM" id="CLU_1851828_0_0_3"/>
<accession>B8HVC8</accession>
<protein>
    <submittedName>
        <fullName evidence="1">Uncharacterized protein</fullName>
    </submittedName>
</protein>
<dbReference type="EMBL" id="CP001344">
    <property type="protein sequence ID" value="ACL44580.1"/>
    <property type="molecule type" value="Genomic_DNA"/>
</dbReference>
<name>B8HVC8_CYAP4</name>